<proteinExistence type="predicted"/>
<sequence length="196" mass="21474">MIFGRRNKPGLAERFRVFIWPRRSWLRSGKYFVKRILRLTGSPYAIAAGVAAGAFTSFTPFLGFHFIISWVLAFIIGGNLLAAALGTAVGNPITFPFIWGATYNTGALVLGKPKIEGGELHLGHSLMSSSFEALWPVIKVMAVGAIPTGLICGLICYFLVRKSCDAYQHRRKAVLARKAFEAGKWRSAIAEHESAT</sequence>
<organism evidence="3 4">
    <name type="scientific">Cohaesibacter gelatinilyticus</name>
    <dbReference type="NCBI Taxonomy" id="372072"/>
    <lineage>
        <taxon>Bacteria</taxon>
        <taxon>Pseudomonadati</taxon>
        <taxon>Pseudomonadota</taxon>
        <taxon>Alphaproteobacteria</taxon>
        <taxon>Hyphomicrobiales</taxon>
        <taxon>Cohaesibacteraceae</taxon>
    </lineage>
</organism>
<keyword evidence="1" id="KW-0472">Membrane</keyword>
<dbReference type="PANTHER" id="PTHR40547">
    <property type="entry name" value="SLL0298 PROTEIN"/>
    <property type="match status" value="1"/>
</dbReference>
<reference evidence="3 4" key="1">
    <citation type="submission" date="2017-09" db="EMBL/GenBank/DDBJ databases">
        <authorList>
            <person name="Ehlers B."/>
            <person name="Leendertz F.H."/>
        </authorList>
    </citation>
    <scope>NUCLEOTIDE SEQUENCE [LARGE SCALE GENOMIC DNA]</scope>
    <source>
        <strain evidence="3 4">DSM 18289</strain>
    </source>
</reference>
<feature type="transmembrane region" description="Helical" evidence="1">
    <location>
        <begin position="61"/>
        <end position="81"/>
    </location>
</feature>
<dbReference type="InterPro" id="IPR018639">
    <property type="entry name" value="DUF2062"/>
</dbReference>
<name>A0A285NEK2_9HYPH</name>
<dbReference type="EMBL" id="OBEL01000001">
    <property type="protein sequence ID" value="SNZ07323.1"/>
    <property type="molecule type" value="Genomic_DNA"/>
</dbReference>
<gene>
    <name evidence="3" type="ORF">SAMN06265368_0841</name>
</gene>
<dbReference type="Proteomes" id="UP000219439">
    <property type="component" value="Unassembled WGS sequence"/>
</dbReference>
<accession>A0A285NEK2</accession>
<dbReference type="RefSeq" id="WP_097152122.1">
    <property type="nucleotide sequence ID" value="NZ_OBEL01000001.1"/>
</dbReference>
<dbReference type="AlphaFoldDB" id="A0A285NEK2"/>
<feature type="transmembrane region" description="Helical" evidence="1">
    <location>
        <begin position="133"/>
        <end position="160"/>
    </location>
</feature>
<evidence type="ECO:0000313" key="4">
    <source>
        <dbReference type="Proteomes" id="UP000219439"/>
    </source>
</evidence>
<keyword evidence="1" id="KW-0812">Transmembrane</keyword>
<dbReference type="Pfam" id="PF09835">
    <property type="entry name" value="DUF2062"/>
    <property type="match status" value="1"/>
</dbReference>
<dbReference type="PANTHER" id="PTHR40547:SF1">
    <property type="entry name" value="SLL0298 PROTEIN"/>
    <property type="match status" value="1"/>
</dbReference>
<feature type="transmembrane region" description="Helical" evidence="1">
    <location>
        <begin position="93"/>
        <end position="113"/>
    </location>
</feature>
<dbReference type="OrthoDB" id="7360463at2"/>
<keyword evidence="4" id="KW-1185">Reference proteome</keyword>
<feature type="transmembrane region" description="Helical" evidence="1">
    <location>
        <begin position="36"/>
        <end position="55"/>
    </location>
</feature>
<feature type="domain" description="DUF2062" evidence="2">
    <location>
        <begin position="27"/>
        <end position="172"/>
    </location>
</feature>
<keyword evidence="1" id="KW-1133">Transmembrane helix</keyword>
<evidence type="ECO:0000313" key="3">
    <source>
        <dbReference type="EMBL" id="SNZ07323.1"/>
    </source>
</evidence>
<evidence type="ECO:0000259" key="2">
    <source>
        <dbReference type="Pfam" id="PF09835"/>
    </source>
</evidence>
<protein>
    <recommendedName>
        <fullName evidence="2">DUF2062 domain-containing protein</fullName>
    </recommendedName>
</protein>
<evidence type="ECO:0000256" key="1">
    <source>
        <dbReference type="SAM" id="Phobius"/>
    </source>
</evidence>